<gene>
    <name evidence="3" type="ORF">QE152_g21915</name>
</gene>
<dbReference type="PANTHER" id="PTHR10380">
    <property type="entry name" value="CUTICLE PROTEIN"/>
    <property type="match status" value="1"/>
</dbReference>
<accession>A0AAW1KNP1</accession>
<evidence type="ECO:0000256" key="2">
    <source>
        <dbReference type="SAM" id="SignalP"/>
    </source>
</evidence>
<reference evidence="3 4" key="1">
    <citation type="journal article" date="2024" name="BMC Genomics">
        <title>De novo assembly and annotation of Popillia japonica's genome with initial clues to its potential as an invasive pest.</title>
        <authorList>
            <person name="Cucini C."/>
            <person name="Boschi S."/>
            <person name="Funari R."/>
            <person name="Cardaioli E."/>
            <person name="Iannotti N."/>
            <person name="Marturano G."/>
            <person name="Paoli F."/>
            <person name="Bruttini M."/>
            <person name="Carapelli A."/>
            <person name="Frati F."/>
            <person name="Nardi F."/>
        </authorList>
    </citation>
    <scope>NUCLEOTIDE SEQUENCE [LARGE SCALE GENOMIC DNA]</scope>
    <source>
        <strain evidence="3">DMR45628</strain>
    </source>
</reference>
<dbReference type="PRINTS" id="PR00947">
    <property type="entry name" value="CUTICLE"/>
</dbReference>
<evidence type="ECO:0000313" key="3">
    <source>
        <dbReference type="EMBL" id="KAK9720762.1"/>
    </source>
</evidence>
<evidence type="ECO:0000313" key="4">
    <source>
        <dbReference type="Proteomes" id="UP001458880"/>
    </source>
</evidence>
<protein>
    <submittedName>
        <fullName evidence="3">Insect cuticle protein</fullName>
    </submittedName>
</protein>
<proteinExistence type="predicted"/>
<dbReference type="AlphaFoldDB" id="A0AAW1KNP1"/>
<dbReference type="InterPro" id="IPR050468">
    <property type="entry name" value="Cuticle_Struct_Prot"/>
</dbReference>
<dbReference type="PANTHER" id="PTHR10380:SF229">
    <property type="entry name" value="CUTICULAR PROTEIN 49AF, ISOFORM A"/>
    <property type="match status" value="1"/>
</dbReference>
<dbReference type="GO" id="GO:0008010">
    <property type="term" value="F:structural constituent of chitin-based larval cuticle"/>
    <property type="evidence" value="ECO:0007669"/>
    <property type="project" value="TreeGrafter"/>
</dbReference>
<keyword evidence="2" id="KW-0732">Signal</keyword>
<comment type="caution">
    <text evidence="3">The sequence shown here is derived from an EMBL/GenBank/DDBJ whole genome shotgun (WGS) entry which is preliminary data.</text>
</comment>
<dbReference type="EMBL" id="JASPKY010000207">
    <property type="protein sequence ID" value="KAK9720762.1"/>
    <property type="molecule type" value="Genomic_DNA"/>
</dbReference>
<keyword evidence="1" id="KW-0193">Cuticle</keyword>
<dbReference type="PROSITE" id="PS51155">
    <property type="entry name" value="CHIT_BIND_RR_2"/>
    <property type="match status" value="1"/>
</dbReference>
<dbReference type="GO" id="GO:0062129">
    <property type="term" value="C:chitin-based extracellular matrix"/>
    <property type="evidence" value="ECO:0007669"/>
    <property type="project" value="TreeGrafter"/>
</dbReference>
<dbReference type="Pfam" id="PF00379">
    <property type="entry name" value="Chitin_bind_4"/>
    <property type="match status" value="1"/>
</dbReference>
<keyword evidence="4" id="KW-1185">Reference proteome</keyword>
<feature type="chain" id="PRO_5043766220" evidence="2">
    <location>
        <begin position="17"/>
        <end position="135"/>
    </location>
</feature>
<dbReference type="InterPro" id="IPR000618">
    <property type="entry name" value="Insect_cuticle"/>
</dbReference>
<organism evidence="3 4">
    <name type="scientific">Popillia japonica</name>
    <name type="common">Japanese beetle</name>
    <dbReference type="NCBI Taxonomy" id="7064"/>
    <lineage>
        <taxon>Eukaryota</taxon>
        <taxon>Metazoa</taxon>
        <taxon>Ecdysozoa</taxon>
        <taxon>Arthropoda</taxon>
        <taxon>Hexapoda</taxon>
        <taxon>Insecta</taxon>
        <taxon>Pterygota</taxon>
        <taxon>Neoptera</taxon>
        <taxon>Endopterygota</taxon>
        <taxon>Coleoptera</taxon>
        <taxon>Polyphaga</taxon>
        <taxon>Scarabaeiformia</taxon>
        <taxon>Scarabaeidae</taxon>
        <taxon>Rutelinae</taxon>
        <taxon>Popillia</taxon>
    </lineage>
</organism>
<feature type="signal peptide" evidence="2">
    <location>
        <begin position="1"/>
        <end position="16"/>
    </location>
</feature>
<evidence type="ECO:0000256" key="1">
    <source>
        <dbReference type="PROSITE-ProRule" id="PRU00497"/>
    </source>
</evidence>
<dbReference type="Proteomes" id="UP001458880">
    <property type="component" value="Unassembled WGS sequence"/>
</dbReference>
<name>A0AAW1KNP1_POPJA</name>
<sequence>MIRLIISILVVGVCLAAPPLPTPTVPKEVVPIVSQESDSNPDGQYNFAFESGDGTQQQQSGEVKIVEDKPVISVSGKFSYVDEGGATHEVSYTADETGYHPEGDTLPVAPPIPEAIARSLKYIEEHPYTEEKTES</sequence>